<gene>
    <name evidence="2" type="ORF">RHGRI_027972</name>
</gene>
<proteinExistence type="predicted"/>
<comment type="caution">
    <text evidence="2">The sequence shown here is derived from an EMBL/GenBank/DDBJ whole genome shotgun (WGS) entry which is preliminary data.</text>
</comment>
<organism evidence="2 3">
    <name type="scientific">Rhododendron griersonianum</name>
    <dbReference type="NCBI Taxonomy" id="479676"/>
    <lineage>
        <taxon>Eukaryota</taxon>
        <taxon>Viridiplantae</taxon>
        <taxon>Streptophyta</taxon>
        <taxon>Embryophyta</taxon>
        <taxon>Tracheophyta</taxon>
        <taxon>Spermatophyta</taxon>
        <taxon>Magnoliopsida</taxon>
        <taxon>eudicotyledons</taxon>
        <taxon>Gunneridae</taxon>
        <taxon>Pentapetalae</taxon>
        <taxon>asterids</taxon>
        <taxon>Ericales</taxon>
        <taxon>Ericaceae</taxon>
        <taxon>Ericoideae</taxon>
        <taxon>Rhodoreae</taxon>
        <taxon>Rhododendron</taxon>
    </lineage>
</organism>
<feature type="region of interest" description="Disordered" evidence="1">
    <location>
        <begin position="33"/>
        <end position="54"/>
    </location>
</feature>
<evidence type="ECO:0000256" key="1">
    <source>
        <dbReference type="SAM" id="MobiDB-lite"/>
    </source>
</evidence>
<name>A0AAV6J5H5_9ERIC</name>
<protein>
    <submittedName>
        <fullName evidence="2">Uncharacterized protein</fullName>
    </submittedName>
</protein>
<evidence type="ECO:0000313" key="3">
    <source>
        <dbReference type="Proteomes" id="UP000823749"/>
    </source>
</evidence>
<keyword evidence="3" id="KW-1185">Reference proteome</keyword>
<dbReference type="Proteomes" id="UP000823749">
    <property type="component" value="Chromosome 9"/>
</dbReference>
<accession>A0AAV6J5H5</accession>
<dbReference type="AlphaFoldDB" id="A0AAV6J5H5"/>
<reference evidence="2" key="1">
    <citation type="submission" date="2020-08" db="EMBL/GenBank/DDBJ databases">
        <title>Plant Genome Project.</title>
        <authorList>
            <person name="Zhang R.-G."/>
        </authorList>
    </citation>
    <scope>NUCLEOTIDE SEQUENCE</scope>
    <source>
        <strain evidence="2">WSP0</strain>
        <tissue evidence="2">Leaf</tissue>
    </source>
</reference>
<dbReference type="EMBL" id="JACTNZ010000009">
    <property type="protein sequence ID" value="KAG5533959.1"/>
    <property type="molecule type" value="Genomic_DNA"/>
</dbReference>
<sequence>MSEVSNINPSNDNAPEDKITDIIVDGKIKQTALKHNNSGGENDEVQLSNEPQEG</sequence>
<evidence type="ECO:0000313" key="2">
    <source>
        <dbReference type="EMBL" id="KAG5533959.1"/>
    </source>
</evidence>